<dbReference type="InterPro" id="IPR052179">
    <property type="entry name" value="DD-CPase-like"/>
</dbReference>
<dbReference type="Pfam" id="PF02557">
    <property type="entry name" value="VanY"/>
    <property type="match status" value="1"/>
</dbReference>
<dbReference type="CDD" id="cd14852">
    <property type="entry name" value="LD-carboxypeptidase"/>
    <property type="match status" value="1"/>
</dbReference>
<reference evidence="3" key="1">
    <citation type="journal article" date="2019" name="Int. J. Syst. Evol. Microbiol.">
        <title>The Global Catalogue of Microorganisms (GCM) 10K type strain sequencing project: providing services to taxonomists for standard genome sequencing and annotation.</title>
        <authorList>
            <consortium name="The Broad Institute Genomics Platform"/>
            <consortium name="The Broad Institute Genome Sequencing Center for Infectious Disease"/>
            <person name="Wu L."/>
            <person name="Ma J."/>
        </authorList>
    </citation>
    <scope>NUCLEOTIDE SEQUENCE [LARGE SCALE GENOMIC DNA]</scope>
    <source>
        <strain evidence="3">JCM 16365</strain>
    </source>
</reference>
<evidence type="ECO:0000259" key="1">
    <source>
        <dbReference type="Pfam" id="PF02557"/>
    </source>
</evidence>
<proteinExistence type="predicted"/>
<feature type="domain" description="D-alanyl-D-alanine carboxypeptidase-like core" evidence="1">
    <location>
        <begin position="165"/>
        <end position="292"/>
    </location>
</feature>
<dbReference type="Gene3D" id="3.30.1380.10">
    <property type="match status" value="1"/>
</dbReference>
<evidence type="ECO:0000313" key="3">
    <source>
        <dbReference type="Proteomes" id="UP001500274"/>
    </source>
</evidence>
<gene>
    <name evidence="2" type="ORF">GCM10009862_04740</name>
</gene>
<evidence type="ECO:0000313" key="2">
    <source>
        <dbReference type="EMBL" id="GAA2569080.1"/>
    </source>
</evidence>
<dbReference type="InterPro" id="IPR003709">
    <property type="entry name" value="VanY-like_core_dom"/>
</dbReference>
<dbReference type="InterPro" id="IPR058193">
    <property type="entry name" value="VanY/YodJ_core_dom"/>
</dbReference>
<dbReference type="EMBL" id="BAAARI010000003">
    <property type="protein sequence ID" value="GAA2569080.1"/>
    <property type="molecule type" value="Genomic_DNA"/>
</dbReference>
<protein>
    <recommendedName>
        <fullName evidence="1">D-alanyl-D-alanine carboxypeptidase-like core domain-containing protein</fullName>
    </recommendedName>
</protein>
<dbReference type="PANTHER" id="PTHR34385">
    <property type="entry name" value="D-ALANYL-D-ALANINE CARBOXYPEPTIDASE"/>
    <property type="match status" value="1"/>
</dbReference>
<keyword evidence="3" id="KW-1185">Reference proteome</keyword>
<dbReference type="InterPro" id="IPR009045">
    <property type="entry name" value="Zn_M74/Hedgehog-like"/>
</dbReference>
<accession>A0ABP6BI18</accession>
<comment type="caution">
    <text evidence="2">The sequence shown here is derived from an EMBL/GenBank/DDBJ whole genome shotgun (WGS) entry which is preliminary data.</text>
</comment>
<sequence>MISTASPETLPSRRAARVASGRLRRRRIAVACLAVVGVVVAALWLSALLAGAPVAAPAAPAGPPAAQAIPAPVFTRAPAAASICDDPAVAAAVAAGDDEAVIVAAGGGMSFREAVVSGTAPCISLSDPARRWVVVNKQRPLNPLDYEPQGIVQVQGLKTFNAGVLRQDAAAALQQMAEAVETAGVGSLGQLSGYRSYDTQVSTYQENVARGGQAEAEISSARPGFSEHQLGLAMDLMPCSSGCGTLDDFGASREGQWVAANAWQFGFIVRYEQGYTPVTGYEAEPWHLRYIGPELAQAYHEGGWHTLEEFFGLPAAPSYPG</sequence>
<name>A0ABP6BI18_9MICO</name>
<dbReference type="RefSeq" id="WP_344226524.1">
    <property type="nucleotide sequence ID" value="NZ_BAAARI010000003.1"/>
</dbReference>
<dbReference type="SUPFAM" id="SSF55166">
    <property type="entry name" value="Hedgehog/DD-peptidase"/>
    <property type="match status" value="1"/>
</dbReference>
<dbReference type="Proteomes" id="UP001500274">
    <property type="component" value="Unassembled WGS sequence"/>
</dbReference>
<dbReference type="PANTHER" id="PTHR34385:SF1">
    <property type="entry name" value="PEPTIDOGLYCAN L-ALANYL-D-GLUTAMATE ENDOPEPTIDASE CWLK"/>
    <property type="match status" value="1"/>
</dbReference>
<organism evidence="2 3">
    <name type="scientific">Microbacterium binotii</name>
    <dbReference type="NCBI Taxonomy" id="462710"/>
    <lineage>
        <taxon>Bacteria</taxon>
        <taxon>Bacillati</taxon>
        <taxon>Actinomycetota</taxon>
        <taxon>Actinomycetes</taxon>
        <taxon>Micrococcales</taxon>
        <taxon>Microbacteriaceae</taxon>
        <taxon>Microbacterium</taxon>
    </lineage>
</organism>